<feature type="transmembrane region" description="Helical" evidence="13">
    <location>
        <begin position="1078"/>
        <end position="1098"/>
    </location>
</feature>
<dbReference type="GO" id="GO:0045332">
    <property type="term" value="P:phospholipid translocation"/>
    <property type="evidence" value="ECO:0007669"/>
    <property type="project" value="TreeGrafter"/>
</dbReference>
<feature type="binding site" evidence="11">
    <location>
        <position position="650"/>
    </location>
    <ligand>
        <name>ATP</name>
        <dbReference type="ChEBI" id="CHEBI:30616"/>
    </ligand>
</feature>
<feature type="transmembrane region" description="Helical" evidence="13">
    <location>
        <begin position="318"/>
        <end position="341"/>
    </location>
</feature>
<evidence type="ECO:0000256" key="9">
    <source>
        <dbReference type="ARBA" id="ARBA00023136"/>
    </source>
</evidence>
<dbReference type="Gene3D" id="1.20.1110.10">
    <property type="entry name" value="Calcium-transporting ATPase, transmembrane domain"/>
    <property type="match status" value="1"/>
</dbReference>
<evidence type="ECO:0000256" key="10">
    <source>
        <dbReference type="PIRSR" id="PIRSR606539-1"/>
    </source>
</evidence>
<dbReference type="InterPro" id="IPR008250">
    <property type="entry name" value="ATPase_P-typ_transduc_dom_A_sf"/>
</dbReference>
<organism evidence="15 16">
    <name type="scientific">Blepharisma stoltei</name>
    <dbReference type="NCBI Taxonomy" id="1481888"/>
    <lineage>
        <taxon>Eukaryota</taxon>
        <taxon>Sar</taxon>
        <taxon>Alveolata</taxon>
        <taxon>Ciliophora</taxon>
        <taxon>Postciliodesmatophora</taxon>
        <taxon>Heterotrichea</taxon>
        <taxon>Heterotrichida</taxon>
        <taxon>Blepharismidae</taxon>
        <taxon>Blepharisma</taxon>
    </lineage>
</organism>
<dbReference type="SFLD" id="SFLDG00002">
    <property type="entry name" value="C1.7:_P-type_atpase_like"/>
    <property type="match status" value="1"/>
</dbReference>
<dbReference type="InterPro" id="IPR029787">
    <property type="entry name" value="Nucleotide_cyclase"/>
</dbReference>
<dbReference type="GO" id="GO:0006897">
    <property type="term" value="P:endocytosis"/>
    <property type="evidence" value="ECO:0007669"/>
    <property type="project" value="TreeGrafter"/>
</dbReference>
<dbReference type="InterPro" id="IPR036412">
    <property type="entry name" value="HAD-like_sf"/>
</dbReference>
<dbReference type="InterPro" id="IPR032631">
    <property type="entry name" value="P-type_ATPase_N"/>
</dbReference>
<feature type="domain" description="Guanylate cyclase" evidence="14">
    <location>
        <begin position="1883"/>
        <end position="2013"/>
    </location>
</feature>
<dbReference type="SUPFAM" id="SSF81665">
    <property type="entry name" value="Calcium ATPase, transmembrane domain M"/>
    <property type="match status" value="1"/>
</dbReference>
<gene>
    <name evidence="15" type="ORF">BSTOLATCC_MIC5326</name>
</gene>
<dbReference type="GO" id="GO:0009190">
    <property type="term" value="P:cyclic nucleotide biosynthetic process"/>
    <property type="evidence" value="ECO:0007669"/>
    <property type="project" value="InterPro"/>
</dbReference>
<feature type="transmembrane region" description="Helical" evidence="13">
    <location>
        <begin position="1185"/>
        <end position="1203"/>
    </location>
</feature>
<evidence type="ECO:0000256" key="1">
    <source>
        <dbReference type="ARBA" id="ARBA00004141"/>
    </source>
</evidence>
<feature type="binding site" evidence="12">
    <location>
        <position position="376"/>
    </location>
    <ligand>
        <name>Mg(2+)</name>
        <dbReference type="ChEBI" id="CHEBI:18420"/>
    </ligand>
</feature>
<comment type="caution">
    <text evidence="15">The sequence shown here is derived from an EMBL/GenBank/DDBJ whole genome shotgun (WGS) entry which is preliminary data.</text>
</comment>
<evidence type="ECO:0000256" key="5">
    <source>
        <dbReference type="ARBA" id="ARBA00022840"/>
    </source>
</evidence>
<evidence type="ECO:0000256" key="8">
    <source>
        <dbReference type="ARBA" id="ARBA00022989"/>
    </source>
</evidence>
<dbReference type="InterPro" id="IPR023214">
    <property type="entry name" value="HAD_sf"/>
</dbReference>
<dbReference type="GO" id="GO:0000287">
    <property type="term" value="F:magnesium ion binding"/>
    <property type="evidence" value="ECO:0007669"/>
    <property type="project" value="InterPro"/>
</dbReference>
<keyword evidence="5 11" id="KW-0067">ATP-binding</keyword>
<dbReference type="Pfam" id="PF16209">
    <property type="entry name" value="PhoLip_ATPase_N"/>
    <property type="match status" value="1"/>
</dbReference>
<dbReference type="InterPro" id="IPR044492">
    <property type="entry name" value="P_typ_ATPase_HD_dom"/>
</dbReference>
<feature type="transmembrane region" description="Helical" evidence="13">
    <location>
        <begin position="930"/>
        <end position="948"/>
    </location>
</feature>
<feature type="binding site" evidence="11">
    <location>
        <position position="378"/>
    </location>
    <ligand>
        <name>ATP</name>
        <dbReference type="ChEBI" id="CHEBI:30616"/>
    </ligand>
</feature>
<feature type="transmembrane region" description="Helical" evidence="13">
    <location>
        <begin position="1209"/>
        <end position="1228"/>
    </location>
</feature>
<feature type="binding site" evidence="11">
    <location>
        <position position="845"/>
    </location>
    <ligand>
        <name>ATP</name>
        <dbReference type="ChEBI" id="CHEBI:30616"/>
    </ligand>
</feature>
<evidence type="ECO:0000256" key="2">
    <source>
        <dbReference type="ARBA" id="ARBA00022692"/>
    </source>
</evidence>
<evidence type="ECO:0000256" key="13">
    <source>
        <dbReference type="SAM" id="Phobius"/>
    </source>
</evidence>
<comment type="cofactor">
    <cofactor evidence="12">
        <name>Mg(2+)</name>
        <dbReference type="ChEBI" id="CHEBI:18420"/>
    </cofactor>
</comment>
<feature type="transmembrane region" description="Helical" evidence="13">
    <location>
        <begin position="284"/>
        <end position="312"/>
    </location>
</feature>
<feature type="transmembrane region" description="Helical" evidence="13">
    <location>
        <begin position="60"/>
        <end position="77"/>
    </location>
</feature>
<dbReference type="Pfam" id="PF16212">
    <property type="entry name" value="PhoLip_ATPase_C"/>
    <property type="match status" value="1"/>
</dbReference>
<feature type="transmembrane region" description="Helical" evidence="13">
    <location>
        <begin position="1789"/>
        <end position="1808"/>
    </location>
</feature>
<dbReference type="SMART" id="SM00044">
    <property type="entry name" value="CYCc"/>
    <property type="match status" value="2"/>
</dbReference>
<comment type="subcellular location">
    <subcellularLocation>
        <location evidence="1">Membrane</location>
        <topology evidence="1">Multi-pass membrane protein</topology>
    </subcellularLocation>
</comment>
<protein>
    <recommendedName>
        <fullName evidence="14">Guanylate cyclase domain-containing protein</fullName>
    </recommendedName>
</protein>
<feature type="binding site" evidence="11">
    <location>
        <position position="377"/>
    </location>
    <ligand>
        <name>ATP</name>
        <dbReference type="ChEBI" id="CHEBI:30616"/>
    </ligand>
</feature>
<dbReference type="GO" id="GO:0005886">
    <property type="term" value="C:plasma membrane"/>
    <property type="evidence" value="ECO:0007669"/>
    <property type="project" value="TreeGrafter"/>
</dbReference>
<keyword evidence="2 13" id="KW-0812">Transmembrane</keyword>
<feature type="transmembrane region" description="Helical" evidence="13">
    <location>
        <begin position="1040"/>
        <end position="1058"/>
    </location>
</feature>
<keyword evidence="6 12" id="KW-0460">Magnesium</keyword>
<evidence type="ECO:0000256" key="7">
    <source>
        <dbReference type="ARBA" id="ARBA00022967"/>
    </source>
</evidence>
<feature type="transmembrane region" description="Helical" evidence="13">
    <location>
        <begin position="1318"/>
        <end position="1338"/>
    </location>
</feature>
<evidence type="ECO:0000256" key="4">
    <source>
        <dbReference type="ARBA" id="ARBA00022741"/>
    </source>
</evidence>
<feature type="transmembrane region" description="Helical" evidence="13">
    <location>
        <begin position="83"/>
        <end position="99"/>
    </location>
</feature>
<dbReference type="SFLD" id="SFLDS00003">
    <property type="entry name" value="Haloacid_Dehalogenase"/>
    <property type="match status" value="1"/>
</dbReference>
<dbReference type="Pfam" id="PF00211">
    <property type="entry name" value="Guanylate_cyc"/>
    <property type="match status" value="2"/>
</dbReference>
<dbReference type="InterPro" id="IPR001054">
    <property type="entry name" value="A/G_cyclase"/>
</dbReference>
<feature type="transmembrane region" description="Helical" evidence="13">
    <location>
        <begin position="1240"/>
        <end position="1260"/>
    </location>
</feature>
<feature type="binding site" evidence="11">
    <location>
        <position position="819"/>
    </location>
    <ligand>
        <name>ATP</name>
        <dbReference type="ChEBI" id="CHEBI:30616"/>
    </ligand>
</feature>
<dbReference type="Gene3D" id="3.40.50.1000">
    <property type="entry name" value="HAD superfamily/HAD-like"/>
    <property type="match status" value="2"/>
</dbReference>
<feature type="transmembrane region" description="Helical" evidence="13">
    <location>
        <begin position="1289"/>
        <end position="1306"/>
    </location>
</feature>
<dbReference type="PROSITE" id="PS00154">
    <property type="entry name" value="ATPASE_E1_E2"/>
    <property type="match status" value="1"/>
</dbReference>
<feature type="binding site" evidence="11">
    <location>
        <position position="535"/>
    </location>
    <ligand>
        <name>ATP</name>
        <dbReference type="ChEBI" id="CHEBI:30616"/>
    </ligand>
</feature>
<name>A0AAU9IFI6_9CILI</name>
<reference evidence="15" key="1">
    <citation type="submission" date="2021-09" db="EMBL/GenBank/DDBJ databases">
        <authorList>
            <consortium name="AG Swart"/>
            <person name="Singh M."/>
            <person name="Singh A."/>
            <person name="Seah K."/>
            <person name="Emmerich C."/>
        </authorList>
    </citation>
    <scope>NUCLEOTIDE SEQUENCE</scope>
    <source>
        <strain evidence="15">ATCC30299</strain>
    </source>
</reference>
<keyword evidence="16" id="KW-1185">Reference proteome</keyword>
<dbReference type="GO" id="GO:0035556">
    <property type="term" value="P:intracellular signal transduction"/>
    <property type="evidence" value="ECO:0007669"/>
    <property type="project" value="InterPro"/>
</dbReference>
<dbReference type="PROSITE" id="PS50125">
    <property type="entry name" value="GUANYLATE_CYCLASE_2"/>
    <property type="match status" value="2"/>
</dbReference>
<dbReference type="NCBIfam" id="TIGR01652">
    <property type="entry name" value="ATPase-Plipid"/>
    <property type="match status" value="1"/>
</dbReference>
<dbReference type="GO" id="GO:0005802">
    <property type="term" value="C:trans-Golgi network"/>
    <property type="evidence" value="ECO:0007669"/>
    <property type="project" value="TreeGrafter"/>
</dbReference>
<dbReference type="Proteomes" id="UP001162131">
    <property type="component" value="Unassembled WGS sequence"/>
</dbReference>
<evidence type="ECO:0000313" key="15">
    <source>
        <dbReference type="EMBL" id="CAG9312071.1"/>
    </source>
</evidence>
<dbReference type="CDD" id="cd07302">
    <property type="entry name" value="CHD"/>
    <property type="match status" value="2"/>
</dbReference>
<feature type="transmembrane region" description="Helical" evidence="13">
    <location>
        <begin position="1673"/>
        <end position="1698"/>
    </location>
</feature>
<keyword evidence="4 11" id="KW-0547">Nucleotide-binding</keyword>
<dbReference type="InterPro" id="IPR018303">
    <property type="entry name" value="ATPase_P-typ_P_site"/>
</dbReference>
<keyword evidence="9 13" id="KW-0472">Membrane</keyword>
<dbReference type="SUPFAM" id="SSF55073">
    <property type="entry name" value="Nucleotide cyclase"/>
    <property type="match status" value="2"/>
</dbReference>
<dbReference type="InterPro" id="IPR032630">
    <property type="entry name" value="P_typ_ATPase_c"/>
</dbReference>
<evidence type="ECO:0000313" key="16">
    <source>
        <dbReference type="Proteomes" id="UP001162131"/>
    </source>
</evidence>
<dbReference type="SFLD" id="SFLDF00027">
    <property type="entry name" value="p-type_atpase"/>
    <property type="match status" value="1"/>
</dbReference>
<keyword evidence="7" id="KW-1278">Translocase</keyword>
<feature type="transmembrane region" description="Helical" evidence="13">
    <location>
        <begin position="1266"/>
        <end position="1284"/>
    </location>
</feature>
<dbReference type="PRINTS" id="PR00119">
    <property type="entry name" value="CATATPASE"/>
</dbReference>
<dbReference type="InterPro" id="IPR006539">
    <property type="entry name" value="P-type_ATPase_IV"/>
</dbReference>
<feature type="binding site" evidence="11">
    <location>
        <position position="649"/>
    </location>
    <ligand>
        <name>ATP</name>
        <dbReference type="ChEBI" id="CHEBI:30616"/>
    </ligand>
</feature>
<sequence length="2062" mass="236169">MINDNNEDSLHLEKSMEIRAIHLLYNQNTEHLSHSNSIITAHYSSWNFVPKNIFEQFHQLWYVWFLFILILELSYYGRIENSLLVLLPFCILLILRLLSDGYFDIRRHKFDNELNNREYKILTIDDTINKKSREISVGDLVLLKRNDIAPADLIVLCTSNYKQKFHVDMTDITGEAQFEVKKPVKETRYASNSNDIFETVNELSKCSATIKVPEDSSCDFWGSIKLKTNPKSVELREINYIRSGSKILGIAWIYGLVIYTNGELKQNQQSSYSLSLFEKSINKAIFYMMILSFLLVFLSSMICIYGVGIYFGDNSQGFTINAIILFHGLVPPVLLICIKIIQISFIIKVSKNNPGILFNSLDFCEELGQIEYILTDKTGTLTTNDVHISIFVLDGVTYLRDSPSSKKNNDANKSLLDISNFSAFIDLKDELQRSKKDEFSLPYYFVMCMAICNQSNTTEEMDCNVLSIEDEAMIEASEDLGLSINSRENKIINLSCFETEISLNVINSKSYSEKTHKSRMIVKDSFKNEIILYVKGTKNEMLKSLVLAPNLRHYLENNAYESKLNGKKLFYLGYKILNEEEVEEFDYKYRIAKLSPLNSEGKIEDTFLNLEADLNFLGIIGLEDKVYEDTKETVSILSSAGIKFWMLSGDSEENSICAGISAKLIDQDAKIVKLSEITSELDCMLEMINQIKSTFINLDISVKDKSIDINQVYHNLEESLVSISSDEDSKHNSSNSTAKSEIKTHRLHRVPRIVSQLAKSQIKIPSFKPSIHELIDFTLSVDRSALNFALSSEENRKYFAILLAAAKSVCFYSLLPEDKTKIAKFLRNNFSYNPTFLAIGEGKSDFGMIQEAHIGVGMANSSIAYAGLLSISRFSQLKELLLFQGHWNYIRMSNMVLITFYNNFLLIFIMFFHCVVGRSYGYKLFGDEMIAIFLVVFILLPKLVVGIFDEDLDREQLTKYPQVYSIYMKNTLLSLWQILYLLIISFIQAGIIYIPILYFTIIDENGTTISLAMIEWLIYFSITGASLLFILNETQTYNRWTISSHLISIGSLILYSTLTSYFSNNDISGALEMAKSSYLFFLYILLTLSLCFLVIYTWKISVVLFLPTLVDFIKAMKDFQLSVKVRSKFEIFQKNLEAIYKKTKSISMLSDSFDLNKLTMKFISEMREAQYVDENRGSHTKNYKLLILLLDTLIVIFLIDSYFEVSDKHSYLTFMLINISVYVFLTIITFTRYFHSHQKIIIISLPVYCMALLALAGFIYNVTDNIVFFSWPPLFIIGTSIFWIEMVSISALVTPVYITLEIFYLAKNVPYHKGLILSLQFSVLFISLTLFAAFIAYFSERSNRRRYMLMKKVEIEVEKSQHVLNVVLPAFVRKRVRDGCRYIAEDQGMVTVIFCEVCDFEEIISTYPITEISYFIDDIYKKFDVVCESTGVTKIETVGKVYMACAGLNDSEQEICASMRAISHTRRAIEMGLGVISAAKKIRLRKGKGLQVKVGIHTGTVVAGVVGFHKPQFSLVGDTVNTASRMASTILKPDKIQISEETYRYLTDKSSLKFKTQTIQVKGKGFMKTHYVKPSAFEEVIINHHPPNYHFSMPELGGKNSPKKTNEAPHTGISAMKRQSVVFSELDLEDPTELFERKESSVIEPVRLLSWRFFENEKEKALRMQMTESSYPILAGGILIIVVCNALLALFSLFYAIFDIDEEDFYLDTIFYLVQCLTFSGILVFLKRNYKKYLFAWLLQLFYLIAIVWNVLLNIRSKNIYDEIVCEAYALFMILAMNQCSCSFFKNTFLATILVSILHIITLIVIDYNYLRHHIPFTVFFVAVSLCTSYHREDDLRTSFALEQYASKELKKTENLLTQMMPPHVYRNLKEEVANTDTIMDVTILYADIAGFTAWSSDHNASEVIGMLSEVYTRFDKKCVENNVYKVHTIGDCYVAIGFVGNDNRDSERECLNIIKFAQSLNTIIDDVNKELFLNLSMRIGVHTGNIIGGIAGTNIVRYDIYGDDVVIANKMESYGVPGWINVSETTKNLIESYKPGMFKFEPREEVEIDAIKRSVKPFLIV</sequence>
<feature type="transmembrane region" description="Helical" evidence="13">
    <location>
        <begin position="895"/>
        <end position="918"/>
    </location>
</feature>
<keyword evidence="8 13" id="KW-1133">Transmembrane helix</keyword>
<dbReference type="GO" id="GO:0005524">
    <property type="term" value="F:ATP binding"/>
    <property type="evidence" value="ECO:0007669"/>
    <property type="project" value="UniProtKB-KW"/>
</dbReference>
<evidence type="ECO:0000256" key="6">
    <source>
        <dbReference type="ARBA" id="ARBA00022842"/>
    </source>
</evidence>
<feature type="domain" description="Guanylate cyclase" evidence="14">
    <location>
        <begin position="1391"/>
        <end position="1527"/>
    </location>
</feature>
<dbReference type="PANTHER" id="PTHR24092:SF5">
    <property type="entry name" value="PHOSPHOLIPID-TRANSPORTING ATPASE"/>
    <property type="match status" value="1"/>
</dbReference>
<evidence type="ECO:0000256" key="11">
    <source>
        <dbReference type="PIRSR" id="PIRSR606539-2"/>
    </source>
</evidence>
<dbReference type="PANTHER" id="PTHR24092">
    <property type="entry name" value="PROBABLE PHOSPHOLIPID-TRANSPORTING ATPASE"/>
    <property type="match status" value="1"/>
</dbReference>
<feature type="transmembrane region" description="Helical" evidence="13">
    <location>
        <begin position="978"/>
        <end position="1002"/>
    </location>
</feature>
<dbReference type="SUPFAM" id="SSF81653">
    <property type="entry name" value="Calcium ATPase, transduction domain A"/>
    <property type="match status" value="1"/>
</dbReference>
<feature type="active site" description="4-aspartylphosphate intermediate" evidence="10">
    <location>
        <position position="376"/>
    </location>
</feature>
<dbReference type="GO" id="GO:0140326">
    <property type="term" value="F:ATPase-coupled intramembrane lipid transporter activity"/>
    <property type="evidence" value="ECO:0007669"/>
    <property type="project" value="InterPro"/>
</dbReference>
<feature type="transmembrane region" description="Helical" evidence="13">
    <location>
        <begin position="852"/>
        <end position="874"/>
    </location>
</feature>
<proteinExistence type="predicted"/>
<keyword evidence="3 12" id="KW-0479">Metal-binding</keyword>
<evidence type="ECO:0000256" key="3">
    <source>
        <dbReference type="ARBA" id="ARBA00022723"/>
    </source>
</evidence>
<dbReference type="EMBL" id="CAJZBQ010000005">
    <property type="protein sequence ID" value="CAG9312071.1"/>
    <property type="molecule type" value="Genomic_DNA"/>
</dbReference>
<feature type="transmembrane region" description="Helical" evidence="13">
    <location>
        <begin position="1710"/>
        <end position="1726"/>
    </location>
</feature>
<evidence type="ECO:0000256" key="12">
    <source>
        <dbReference type="PIRSR" id="PIRSR606539-3"/>
    </source>
</evidence>
<accession>A0AAU9IFI6</accession>
<feature type="binding site" evidence="11">
    <location>
        <position position="376"/>
    </location>
    <ligand>
        <name>ATP</name>
        <dbReference type="ChEBI" id="CHEBI:30616"/>
    </ligand>
</feature>
<feature type="binding site" evidence="12">
    <location>
        <position position="845"/>
    </location>
    <ligand>
        <name>Mg(2+)</name>
        <dbReference type="ChEBI" id="CHEBI:18420"/>
    </ligand>
</feature>
<dbReference type="GO" id="GO:0005768">
    <property type="term" value="C:endosome"/>
    <property type="evidence" value="ECO:0007669"/>
    <property type="project" value="TreeGrafter"/>
</dbReference>
<dbReference type="InterPro" id="IPR023298">
    <property type="entry name" value="ATPase_P-typ_TM_dom_sf"/>
</dbReference>
<dbReference type="Gene3D" id="3.30.70.1230">
    <property type="entry name" value="Nucleotide cyclase"/>
    <property type="match status" value="2"/>
</dbReference>
<feature type="binding site" evidence="12">
    <location>
        <position position="378"/>
    </location>
    <ligand>
        <name>Mg(2+)</name>
        <dbReference type="ChEBI" id="CHEBI:18420"/>
    </ligand>
</feature>
<feature type="transmembrane region" description="Helical" evidence="13">
    <location>
        <begin position="1008"/>
        <end position="1031"/>
    </location>
</feature>
<dbReference type="GO" id="GO:0006890">
    <property type="term" value="P:retrograde vesicle-mediated transport, Golgi to endoplasmic reticulum"/>
    <property type="evidence" value="ECO:0007669"/>
    <property type="project" value="TreeGrafter"/>
</dbReference>
<feature type="transmembrane region" description="Helical" evidence="13">
    <location>
        <begin position="1759"/>
        <end position="1777"/>
    </location>
</feature>
<evidence type="ECO:0000259" key="14">
    <source>
        <dbReference type="PROSITE" id="PS50125"/>
    </source>
</evidence>
<dbReference type="Gene3D" id="2.70.150.10">
    <property type="entry name" value="Calcium-transporting ATPase, cytoplasmic transduction domain A"/>
    <property type="match status" value="1"/>
</dbReference>
<dbReference type="SUPFAM" id="SSF56784">
    <property type="entry name" value="HAD-like"/>
    <property type="match status" value="1"/>
</dbReference>
<feature type="transmembrane region" description="Helical" evidence="13">
    <location>
        <begin position="1733"/>
        <end position="1753"/>
    </location>
</feature>